<keyword evidence="3 4" id="KW-0472">Membrane</keyword>
<feature type="signal peptide" evidence="5">
    <location>
        <begin position="1"/>
        <end position="21"/>
    </location>
</feature>
<dbReference type="InterPro" id="IPR013783">
    <property type="entry name" value="Ig-like_fold"/>
</dbReference>
<evidence type="ECO:0000313" key="7">
    <source>
        <dbReference type="Proteomes" id="UP001178508"/>
    </source>
</evidence>
<dbReference type="Proteomes" id="UP001178508">
    <property type="component" value="Chromosome 2"/>
</dbReference>
<evidence type="ECO:0000313" key="6">
    <source>
        <dbReference type="EMBL" id="CAJ1051186.1"/>
    </source>
</evidence>
<gene>
    <name evidence="6" type="ORF">XNOV1_A000106</name>
</gene>
<evidence type="ECO:0000256" key="5">
    <source>
        <dbReference type="SAM" id="SignalP"/>
    </source>
</evidence>
<dbReference type="InterPro" id="IPR050671">
    <property type="entry name" value="CD300_family_receptors"/>
</dbReference>
<organism evidence="6 7">
    <name type="scientific">Xyrichtys novacula</name>
    <name type="common">Pearly razorfish</name>
    <name type="synonym">Hemipteronotus novacula</name>
    <dbReference type="NCBI Taxonomy" id="13765"/>
    <lineage>
        <taxon>Eukaryota</taxon>
        <taxon>Metazoa</taxon>
        <taxon>Chordata</taxon>
        <taxon>Craniata</taxon>
        <taxon>Vertebrata</taxon>
        <taxon>Euteleostomi</taxon>
        <taxon>Actinopterygii</taxon>
        <taxon>Neopterygii</taxon>
        <taxon>Teleostei</taxon>
        <taxon>Neoteleostei</taxon>
        <taxon>Acanthomorphata</taxon>
        <taxon>Eupercaria</taxon>
        <taxon>Labriformes</taxon>
        <taxon>Labridae</taxon>
        <taxon>Xyrichtys</taxon>
    </lineage>
</organism>
<evidence type="ECO:0000256" key="4">
    <source>
        <dbReference type="SAM" id="Phobius"/>
    </source>
</evidence>
<dbReference type="Gene3D" id="2.60.40.10">
    <property type="entry name" value="Immunoglobulins"/>
    <property type="match status" value="2"/>
</dbReference>
<feature type="transmembrane region" description="Helical" evidence="4">
    <location>
        <begin position="270"/>
        <end position="291"/>
    </location>
</feature>
<keyword evidence="2 4" id="KW-0812">Transmembrane</keyword>
<name>A0AAV1ER20_XYRNO</name>
<keyword evidence="5" id="KW-0732">Signal</keyword>
<dbReference type="GO" id="GO:0005886">
    <property type="term" value="C:plasma membrane"/>
    <property type="evidence" value="ECO:0007669"/>
    <property type="project" value="TreeGrafter"/>
</dbReference>
<evidence type="ECO:0000256" key="1">
    <source>
        <dbReference type="ARBA" id="ARBA00004370"/>
    </source>
</evidence>
<sequence length="399" mass="44579">MMKTFLLLILTLTTGFGTTAGDTEVKGCRGGWVDFRCSYPKFEIYHYVEVQSEKRTITSNQRDGWENHKRFSLYHDTAHHNLRVIIRNLKEKDFGDYKCKFYPEPGSEYPDERRVEVEEGKCQETFNQTAYISAQTIIACEYPRAHSSAIKFFCKERGSVCEDIISTDSQSNGTFSLTGTNEGFNVFISNVSSQHQGVYWCGVKSEHENYRAGVRKINLTAVVSSTTSTTCTTQSPSTSSVSEIETTSTVSEAQTTSVFDQGNSVSLSSVVTPVVASAVTLLLLLVLFLVYKRLKRSKSTEVQNLKEDPAYEEIQERPHKPNSGTALHTIYTTANLPTVPSAPPEYSNMTFNNSSEDINSGTYATVKDVAQTPAYSTVNHPHRLAEDPFYSTLSQPQQQ</sequence>
<protein>
    <submittedName>
        <fullName evidence="6">Uncharacterized protein LOC120557797 isoform X2</fullName>
    </submittedName>
</protein>
<evidence type="ECO:0000256" key="2">
    <source>
        <dbReference type="ARBA" id="ARBA00022692"/>
    </source>
</evidence>
<accession>A0AAV1ER20</accession>
<feature type="chain" id="PRO_5043807680" evidence="5">
    <location>
        <begin position="22"/>
        <end position="399"/>
    </location>
</feature>
<comment type="subcellular location">
    <subcellularLocation>
        <location evidence="1">Membrane</location>
    </subcellularLocation>
</comment>
<dbReference type="GO" id="GO:0004888">
    <property type="term" value="F:transmembrane signaling receptor activity"/>
    <property type="evidence" value="ECO:0007669"/>
    <property type="project" value="TreeGrafter"/>
</dbReference>
<keyword evidence="4" id="KW-1133">Transmembrane helix</keyword>
<dbReference type="AlphaFoldDB" id="A0AAV1ER20"/>
<dbReference type="EMBL" id="OY660865">
    <property type="protein sequence ID" value="CAJ1051186.1"/>
    <property type="molecule type" value="Genomic_DNA"/>
</dbReference>
<dbReference type="InterPro" id="IPR036179">
    <property type="entry name" value="Ig-like_dom_sf"/>
</dbReference>
<dbReference type="SUPFAM" id="SSF48726">
    <property type="entry name" value="Immunoglobulin"/>
    <property type="match status" value="2"/>
</dbReference>
<reference evidence="6" key="1">
    <citation type="submission" date="2023-08" db="EMBL/GenBank/DDBJ databases">
        <authorList>
            <person name="Alioto T."/>
            <person name="Alioto T."/>
            <person name="Gomez Garrido J."/>
        </authorList>
    </citation>
    <scope>NUCLEOTIDE SEQUENCE</scope>
</reference>
<proteinExistence type="predicted"/>
<evidence type="ECO:0000256" key="3">
    <source>
        <dbReference type="ARBA" id="ARBA00023136"/>
    </source>
</evidence>
<keyword evidence="7" id="KW-1185">Reference proteome</keyword>
<dbReference type="PANTHER" id="PTHR11860:SF118">
    <property type="entry name" value="CMRF35-LIKE MOLECULE 3-RELATED"/>
    <property type="match status" value="1"/>
</dbReference>
<dbReference type="PANTHER" id="PTHR11860">
    <property type="entry name" value="POLYMERIC-IMMUNOGLOBULIN RECEPTOR"/>
    <property type="match status" value="1"/>
</dbReference>